<comment type="caution">
    <text evidence="1">The sequence shown here is derived from an EMBL/GenBank/DDBJ whole genome shotgun (WGS) entry which is preliminary data.</text>
</comment>
<dbReference type="OrthoDB" id="9869491at2"/>
<reference evidence="1 2" key="1">
    <citation type="submission" date="2011-08" db="EMBL/GenBank/DDBJ databases">
        <authorList>
            <person name="Lin Y."/>
            <person name="Hao X."/>
            <person name="Johnstone L."/>
            <person name="Miller S.J."/>
            <person name="Wei G."/>
            <person name="Rensing C."/>
        </authorList>
    </citation>
    <scope>NUCLEOTIDE SEQUENCE [LARGE SCALE GENOMIC DNA]</scope>
    <source>
        <strain evidence="1 2">K42</strain>
    </source>
</reference>
<protein>
    <submittedName>
        <fullName evidence="1">Uncharacterized protein</fullName>
    </submittedName>
</protein>
<dbReference type="EMBL" id="AGBF01000001">
    <property type="protein sequence ID" value="EGX61962.1"/>
    <property type="molecule type" value="Genomic_DNA"/>
</dbReference>
<keyword evidence="2" id="KW-1185">Reference proteome</keyword>
<dbReference type="RefSeq" id="WP_007490790.1">
    <property type="nucleotide sequence ID" value="NZ_AGBF01000001.1"/>
</dbReference>
<evidence type="ECO:0000313" key="1">
    <source>
        <dbReference type="EMBL" id="EGX61962.1"/>
    </source>
</evidence>
<gene>
    <name evidence="1" type="ORF">SZN_01335</name>
</gene>
<organism evidence="1 2">
    <name type="scientific">Streptomyces zinciresistens K42</name>
    <dbReference type="NCBI Taxonomy" id="700597"/>
    <lineage>
        <taxon>Bacteria</taxon>
        <taxon>Bacillati</taxon>
        <taxon>Actinomycetota</taxon>
        <taxon>Actinomycetes</taxon>
        <taxon>Kitasatosporales</taxon>
        <taxon>Streptomycetaceae</taxon>
        <taxon>Streptomyces</taxon>
    </lineage>
</organism>
<sequence>MNPITVAELRADWHDAPDLSSEQRQVLGQLAETDLQEALDEAFRRHEDTYFRILDSTRSDATRALLERMAA</sequence>
<dbReference type="PATRIC" id="fig|700597.3.peg.251"/>
<proteinExistence type="predicted"/>
<dbReference type="AlphaFoldDB" id="G2G466"/>
<evidence type="ECO:0000313" key="2">
    <source>
        <dbReference type="Proteomes" id="UP000004217"/>
    </source>
</evidence>
<accession>G2G466</accession>
<dbReference type="Proteomes" id="UP000004217">
    <property type="component" value="Unassembled WGS sequence"/>
</dbReference>
<name>G2G466_9ACTN</name>